<dbReference type="InterPro" id="IPR050344">
    <property type="entry name" value="Peptidase_M1_aminopeptidases"/>
</dbReference>
<evidence type="ECO:0000256" key="8">
    <source>
        <dbReference type="SAM" id="SignalP"/>
    </source>
</evidence>
<dbReference type="Proteomes" id="UP001303046">
    <property type="component" value="Unassembled WGS sequence"/>
</dbReference>
<dbReference type="SUPFAM" id="SSF55486">
    <property type="entry name" value="Metalloproteases ('zincins'), catalytic domain"/>
    <property type="match status" value="2"/>
</dbReference>
<dbReference type="PANTHER" id="PTHR11533:SF293">
    <property type="entry name" value="AMINOPEPTIDASE-2-RELATED"/>
    <property type="match status" value="1"/>
</dbReference>
<dbReference type="CDD" id="cd09601">
    <property type="entry name" value="M1_APN-Q_like"/>
    <property type="match status" value="2"/>
</dbReference>
<feature type="domain" description="ERAP1-like C-terminal" evidence="10">
    <location>
        <begin position="1514"/>
        <end position="1807"/>
    </location>
</feature>
<keyword evidence="6" id="KW-0862">Zinc</keyword>
<gene>
    <name evidence="12" type="primary">Necator_chrX.g21473</name>
    <name evidence="12" type="ORF">RB195_021312</name>
</gene>
<keyword evidence="3" id="KW-0645">Protease</keyword>
<evidence type="ECO:0000259" key="10">
    <source>
        <dbReference type="Pfam" id="PF11838"/>
    </source>
</evidence>
<evidence type="ECO:0000256" key="4">
    <source>
        <dbReference type="ARBA" id="ARBA00022723"/>
    </source>
</evidence>
<keyword evidence="5" id="KW-0378">Hydrolase</keyword>
<evidence type="ECO:0000256" key="2">
    <source>
        <dbReference type="ARBA" id="ARBA00010136"/>
    </source>
</evidence>
<feature type="signal peptide" evidence="8">
    <location>
        <begin position="1"/>
        <end position="26"/>
    </location>
</feature>
<dbReference type="Gene3D" id="1.25.50.20">
    <property type="match status" value="2"/>
</dbReference>
<keyword evidence="7" id="KW-0482">Metalloprotease</keyword>
<reference evidence="12 13" key="1">
    <citation type="submission" date="2023-08" db="EMBL/GenBank/DDBJ databases">
        <title>A Necator americanus chromosomal reference genome.</title>
        <authorList>
            <person name="Ilik V."/>
            <person name="Petrzelkova K.J."/>
            <person name="Pardy F."/>
            <person name="Fuh T."/>
            <person name="Niatou-Singa F.S."/>
            <person name="Gouil Q."/>
            <person name="Baker L."/>
            <person name="Ritchie M.E."/>
            <person name="Jex A.R."/>
            <person name="Gazzola D."/>
            <person name="Li H."/>
            <person name="Toshio Fujiwara R."/>
            <person name="Zhan B."/>
            <person name="Aroian R.V."/>
            <person name="Pafco B."/>
            <person name="Schwarz E.M."/>
        </authorList>
    </citation>
    <scope>NUCLEOTIDE SEQUENCE [LARGE SCALE GENOMIC DNA]</scope>
    <source>
        <strain evidence="12 13">Aroian</strain>
        <tissue evidence="12">Whole animal</tissue>
    </source>
</reference>
<name>A0ABR1EAD7_NECAM</name>
<dbReference type="InterPro" id="IPR001930">
    <property type="entry name" value="Peptidase_M1"/>
</dbReference>
<evidence type="ECO:0000256" key="3">
    <source>
        <dbReference type="ARBA" id="ARBA00022670"/>
    </source>
</evidence>
<dbReference type="PRINTS" id="PR00756">
    <property type="entry name" value="ALADIPTASE"/>
</dbReference>
<dbReference type="Pfam" id="PF17900">
    <property type="entry name" value="Peptidase_M1_N"/>
    <property type="match status" value="2"/>
</dbReference>
<dbReference type="InterPro" id="IPR024571">
    <property type="entry name" value="ERAP1-like_C_dom"/>
</dbReference>
<dbReference type="SUPFAM" id="SSF63737">
    <property type="entry name" value="Leukotriene A4 hydrolase N-terminal domain"/>
    <property type="match status" value="2"/>
</dbReference>
<dbReference type="InterPro" id="IPR014782">
    <property type="entry name" value="Peptidase_M1_dom"/>
</dbReference>
<dbReference type="InterPro" id="IPR045357">
    <property type="entry name" value="Aminopeptidase_N-like_N"/>
</dbReference>
<dbReference type="PANTHER" id="PTHR11533">
    <property type="entry name" value="PROTEASE M1 ZINC METALLOPROTEASE"/>
    <property type="match status" value="1"/>
</dbReference>
<proteinExistence type="inferred from homology"/>
<feature type="domain" description="ERAP1-like C-terminal" evidence="10">
    <location>
        <begin position="612"/>
        <end position="915"/>
    </location>
</feature>
<dbReference type="Pfam" id="PF01433">
    <property type="entry name" value="Peptidase_M1"/>
    <property type="match status" value="2"/>
</dbReference>
<feature type="domain" description="Aminopeptidase N-like N-terminal" evidence="11">
    <location>
        <begin position="981"/>
        <end position="1182"/>
    </location>
</feature>
<evidence type="ECO:0000313" key="13">
    <source>
        <dbReference type="Proteomes" id="UP001303046"/>
    </source>
</evidence>
<evidence type="ECO:0008006" key="14">
    <source>
        <dbReference type="Google" id="ProtNLM"/>
    </source>
</evidence>
<dbReference type="InterPro" id="IPR034016">
    <property type="entry name" value="M1_APN-typ"/>
</dbReference>
<dbReference type="Gene3D" id="1.10.390.10">
    <property type="entry name" value="Neutral Protease Domain 2"/>
    <property type="match status" value="2"/>
</dbReference>
<dbReference type="InterPro" id="IPR027268">
    <property type="entry name" value="Peptidase_M4/M1_CTD_sf"/>
</dbReference>
<evidence type="ECO:0000313" key="12">
    <source>
        <dbReference type="EMBL" id="KAK6759654.1"/>
    </source>
</evidence>
<keyword evidence="13" id="KW-1185">Reference proteome</keyword>
<dbReference type="InterPro" id="IPR042097">
    <property type="entry name" value="Aminopeptidase_N-like_N_sf"/>
</dbReference>
<evidence type="ECO:0000256" key="5">
    <source>
        <dbReference type="ARBA" id="ARBA00022801"/>
    </source>
</evidence>
<accession>A0ABR1EAD7</accession>
<feature type="domain" description="Peptidase M1 membrane alanine aminopeptidase" evidence="9">
    <location>
        <begin position="1217"/>
        <end position="1443"/>
    </location>
</feature>
<keyword evidence="8" id="KW-0732">Signal</keyword>
<comment type="caution">
    <text evidence="12">The sequence shown here is derived from an EMBL/GenBank/DDBJ whole genome shotgun (WGS) entry which is preliminary data.</text>
</comment>
<dbReference type="Gene3D" id="2.60.40.1730">
    <property type="entry name" value="tricorn interacting facor f3 domain"/>
    <property type="match status" value="2"/>
</dbReference>
<comment type="similarity">
    <text evidence="2">Belongs to the peptidase M1 family.</text>
</comment>
<dbReference type="Gene3D" id="2.60.40.1910">
    <property type="match status" value="1"/>
</dbReference>
<evidence type="ECO:0000256" key="6">
    <source>
        <dbReference type="ARBA" id="ARBA00022833"/>
    </source>
</evidence>
<protein>
    <recommendedName>
        <fullName evidence="14">Peptidase family M1</fullName>
    </recommendedName>
</protein>
<feature type="domain" description="Aminopeptidase N-like N-terminal" evidence="11">
    <location>
        <begin position="84"/>
        <end position="274"/>
    </location>
</feature>
<organism evidence="12 13">
    <name type="scientific">Necator americanus</name>
    <name type="common">Human hookworm</name>
    <dbReference type="NCBI Taxonomy" id="51031"/>
    <lineage>
        <taxon>Eukaryota</taxon>
        <taxon>Metazoa</taxon>
        <taxon>Ecdysozoa</taxon>
        <taxon>Nematoda</taxon>
        <taxon>Chromadorea</taxon>
        <taxon>Rhabditida</taxon>
        <taxon>Rhabditina</taxon>
        <taxon>Rhabditomorpha</taxon>
        <taxon>Strongyloidea</taxon>
        <taxon>Ancylostomatidae</taxon>
        <taxon>Bunostominae</taxon>
        <taxon>Necator</taxon>
    </lineage>
</organism>
<evidence type="ECO:0000256" key="1">
    <source>
        <dbReference type="ARBA" id="ARBA00001947"/>
    </source>
</evidence>
<feature type="domain" description="Peptidase M1 membrane alanine aminopeptidase" evidence="9">
    <location>
        <begin position="309"/>
        <end position="530"/>
    </location>
</feature>
<feature type="chain" id="PRO_5045712297" description="Peptidase family M1" evidence="8">
    <location>
        <begin position="27"/>
        <end position="1854"/>
    </location>
</feature>
<comment type="cofactor">
    <cofactor evidence="1">
        <name>Zn(2+)</name>
        <dbReference type="ChEBI" id="CHEBI:29105"/>
    </cofactor>
</comment>
<evidence type="ECO:0000256" key="7">
    <source>
        <dbReference type="ARBA" id="ARBA00023049"/>
    </source>
</evidence>
<dbReference type="Pfam" id="PF11838">
    <property type="entry name" value="ERAP1_C"/>
    <property type="match status" value="2"/>
</dbReference>
<evidence type="ECO:0000259" key="11">
    <source>
        <dbReference type="Pfam" id="PF17900"/>
    </source>
</evidence>
<dbReference type="EMBL" id="JAVFWL010000006">
    <property type="protein sequence ID" value="KAK6759654.1"/>
    <property type="molecule type" value="Genomic_DNA"/>
</dbReference>
<keyword evidence="4" id="KW-0479">Metal-binding</keyword>
<sequence>MAGLKVVVMVGRLLLSLTLLAHVAFAHPEPIPAEDSYAQHFLTDPLYIPPEETTLDSVIHKDPPPTYNTTARLPDVMVVSEYFLKVKPYYPAPGIEYPKEKNMTFEGYVSMPATITKQTSALYLNMINITVLNVDVSNFNGDKLKVVNTNYDPLTQQYKISLEKTLGVGSVVVISINYTGIINHYTVSGFFYTYYINEKQETIFMVATKLEPIHGRKVLPCMDEPNYKAVFHIELVYPTAHVALSNMLEPKSTNLGNGWSHIAFPPTQAIATYLMVFTIGPYVMEGVTNQDGTLVRAIGWAGQEPYLKFAAEAAGECMYQMGRMSRIKFNMKKCDHLGLPEFPSGAMENYGLVIYKYQFIAVNPQTMTTEDKTEAARTICHEVAHQWFGNLVTTRYWQNLFVNEGFATYLMRFIGAKAFPEQAAYEDSTMVRSDFEPALTFDASPLTHPLIPVIGPYFDKITYKKGGSLLRMLNDVLGEEVMWNGLNIYLTRYSGGNADHEDLWRCLTEAAMAAKVPGWCGPVNVTTLMEPYSHQIGFPLINVQMRKDGELSLSQESFLETDYKWIVPVRTSSYDSPEPTIHWLVPDEIECEKARSAESSKRWEIVSYATAMYGRIHYDDESFEALLQKIKNDDVPVGVKTMLIGDEVALIERAKKRNEPYSYNRLLDILTTVFDTPNIKNNPQFASMDIALPQLEFFANTLRDSIDYPLIQRLYKKALEVAYNPKIWEGSNSWDTTAFANVYLPAAVRYNIGDSVKRALKLFEDIRKECAAAQSENGTSWCNSVPTDFRRAIYCAAAKYDNNIGSNFALLMYYYPRELQANPYFYQEYRALLYGMGCTERPAKLKTLIRNFLSSSLQPGMLFGYLKENPMASDALLQQIKSSPDSVLGYAGLSSYLDAMTYNWRSKRRLEQFIALHDTLKQRLNPEQEKIFDQYEQRVEKNIKWSSEHMPSIMKWMYDNLVVIDKMPWDKRLPGNLLVQKYDVEITPYIPGSAQYKFTKNLTFDGKVTITFGAKSRTKEIVLNAHRLLIDADTITLVDQRNRKIEINPTSITKDYDDGIITIPLAGPEELVERTVYKLTISYTGFIFDGPQRGGISSNHNFYEFNGKQGWIFLTNFEDGPSTRSLMVCADEPAYKAVVKMAVRHPADMTALSNMMNMETTIEENGWALTSYEETPSMSVYLIGICVGHFSALTTVSKTGILARAWAWTGMEKYLDYTLMAMTESIEYMSDYLDSPFPLKKIDLVALPQNSDPGAMENWGLILGHYEKLMVDKDYATVEDLSRIGIVVGHEIAHMWFGDLVTMDWWSDVFVKEGFAQYFSANLNAHVAPEQKSYALDYTRFKVHSDALDKDCSPDHSKPMISGIPPVLGRIPYIKGAAMLQLLSNVMSEKTFQKGLRNYIKKNAYGVSNTEGLWQSLTEACAEDGVKDWEGNNLDVSVLMKEWSYEMSFPILKISSDKHGIVTYEQESCMNTSTIWKIPVIRGDKKEEKLLWFMGKTSNSPDWTPLITAPGIDNVRASSFIRVEYDDFSWEYLLKKVRESENDYRTKGALLDDALFFAKRGVYPWTRVLDLVRDMRLNLSLIQWTPVFSIMDTLYHNFRYHFEFNLIKEYFVENISKTYLLIQRKSPSWEITALGSQMENHMCRMGYSGCLFIAKNIFTEFATKCAYSRHGTGRCVEVAPDYRRTMYCYGLRQKPDRLELVKTMWKYFAKEATYFNRDGDNLLHAMSCTNNTSILTRYIESALSGDLPESIIKYIGENDVTGSSLFDYFKKNPEKVIWGNVNFDYYVDAMIQDWSNEEQLQKVTQFAYSPQHKLLSEEQKKTWDNAVHKVIKNKQWLTENGDSIVKWIEQHVLG</sequence>
<evidence type="ECO:0000259" key="9">
    <source>
        <dbReference type="Pfam" id="PF01433"/>
    </source>
</evidence>